<dbReference type="OrthoDB" id="5326008at2"/>
<organism evidence="1 2">
    <name type="scientific">Metabacillus mangrovi</name>
    <dbReference type="NCBI Taxonomy" id="1491830"/>
    <lineage>
        <taxon>Bacteria</taxon>
        <taxon>Bacillati</taxon>
        <taxon>Bacillota</taxon>
        <taxon>Bacilli</taxon>
        <taxon>Bacillales</taxon>
        <taxon>Bacillaceae</taxon>
        <taxon>Metabacillus</taxon>
    </lineage>
</organism>
<comment type="caution">
    <text evidence="1">The sequence shown here is derived from an EMBL/GenBank/DDBJ whole genome shotgun (WGS) entry which is preliminary data.</text>
</comment>
<reference evidence="1 2" key="1">
    <citation type="journal article" date="2017" name="Int. J. Syst. Evol. Microbiol.">
        <title>Bacillus mangrovi sp. nov., isolated from a sediment sample from a mangrove forest.</title>
        <authorList>
            <person name="Gupta V."/>
            <person name="Singh P.K."/>
            <person name="Korpole S."/>
            <person name="Tanuku N.R.S."/>
            <person name="Pinnaka A.K."/>
        </authorList>
    </citation>
    <scope>NUCLEOTIDE SEQUENCE [LARGE SCALE GENOMIC DNA]</scope>
    <source>
        <strain evidence="1 2">KCTC 33872</strain>
    </source>
</reference>
<keyword evidence="2" id="KW-1185">Reference proteome</keyword>
<name>A0A7X2S1U8_9BACI</name>
<dbReference type="EMBL" id="WMIB01000001">
    <property type="protein sequence ID" value="MTH52040.1"/>
    <property type="molecule type" value="Genomic_DNA"/>
</dbReference>
<evidence type="ECO:0000313" key="1">
    <source>
        <dbReference type="EMBL" id="MTH52040.1"/>
    </source>
</evidence>
<dbReference type="Proteomes" id="UP000434639">
    <property type="component" value="Unassembled WGS sequence"/>
</dbReference>
<proteinExistence type="predicted"/>
<dbReference type="AlphaFoldDB" id="A0A7X2S1U8"/>
<gene>
    <name evidence="1" type="ORF">GKZ89_01370</name>
</gene>
<accession>A0A7X2S1U8</accession>
<evidence type="ECO:0000313" key="2">
    <source>
        <dbReference type="Proteomes" id="UP000434639"/>
    </source>
</evidence>
<dbReference type="Pfam" id="PF08795">
    <property type="entry name" value="DUF1796"/>
    <property type="match status" value="1"/>
</dbReference>
<dbReference type="RefSeq" id="WP_155110586.1">
    <property type="nucleotide sequence ID" value="NZ_WMIB01000001.1"/>
</dbReference>
<dbReference type="InterPro" id="IPR014903">
    <property type="entry name" value="DUF1796"/>
</dbReference>
<sequence>MNLESIKGSYDAIISLGDLCLGSIQLKKNNLRNFSGVLDWMASPFLKDVSRLVKNKFIGFFDEENLRIIGYAGDDVICVADDGYNFVSNHDFYVKDGNTLTSLASYPQVREKFDRRIERTLEKMENGERLLFVRTEGSQEEAAELEKVLSKRVANDFCILLINHTAVQEVTPIDWGLEKTCVLEFPDTEKWNSNDHLWQEVLSGITIKGDALDDYFE</sequence>
<protein>
    <submittedName>
        <fullName evidence="1">Peptidase</fullName>
    </submittedName>
</protein>